<name>A0A9W6KTI4_9ACTN</name>
<dbReference type="Gene3D" id="3.40.50.80">
    <property type="entry name" value="Nucleotide-binding domain of ferredoxin-NADP reductase (FNR) module"/>
    <property type="match status" value="1"/>
</dbReference>
<reference evidence="1" key="2">
    <citation type="submission" date="2023-01" db="EMBL/GenBank/DDBJ databases">
        <authorList>
            <person name="Sun Q."/>
            <person name="Evtushenko L."/>
        </authorList>
    </citation>
    <scope>NUCLEOTIDE SEQUENCE</scope>
    <source>
        <strain evidence="1">VKM Ac-1321</strain>
    </source>
</reference>
<accession>A0A9W6KTI4</accession>
<dbReference type="InterPro" id="IPR039261">
    <property type="entry name" value="FNR_nucleotide-bd"/>
</dbReference>
<dbReference type="SUPFAM" id="SSF52343">
    <property type="entry name" value="Ferredoxin reductase-like, C-terminal NADP-linked domain"/>
    <property type="match status" value="1"/>
</dbReference>
<sequence>MTTTSLARVPLVERAFGQDRPARRHRWTGCSSLHPVVAHIVLIERPYGTHRLTPGIAAADVYLCGPEPWTAAASAAARTAGAPAERMHTEQSAW</sequence>
<proteinExistence type="predicted"/>
<evidence type="ECO:0000313" key="2">
    <source>
        <dbReference type="Proteomes" id="UP001143480"/>
    </source>
</evidence>
<dbReference type="EMBL" id="BSFP01000081">
    <property type="protein sequence ID" value="GLL06922.1"/>
    <property type="molecule type" value="Genomic_DNA"/>
</dbReference>
<dbReference type="Proteomes" id="UP001143480">
    <property type="component" value="Unassembled WGS sequence"/>
</dbReference>
<dbReference type="AlphaFoldDB" id="A0A9W6KTI4"/>
<comment type="caution">
    <text evidence="1">The sequence shown here is derived from an EMBL/GenBank/DDBJ whole genome shotgun (WGS) entry which is preliminary data.</text>
</comment>
<keyword evidence="2" id="KW-1185">Reference proteome</keyword>
<reference evidence="1" key="1">
    <citation type="journal article" date="2014" name="Int. J. Syst. Evol. Microbiol.">
        <title>Complete genome sequence of Corynebacterium casei LMG S-19264T (=DSM 44701T), isolated from a smear-ripened cheese.</title>
        <authorList>
            <consortium name="US DOE Joint Genome Institute (JGI-PGF)"/>
            <person name="Walter F."/>
            <person name="Albersmeier A."/>
            <person name="Kalinowski J."/>
            <person name="Ruckert C."/>
        </authorList>
    </citation>
    <scope>NUCLEOTIDE SEQUENCE</scope>
    <source>
        <strain evidence="1">VKM Ac-1321</strain>
    </source>
</reference>
<organism evidence="1 2">
    <name type="scientific">Dactylosporangium matsuzakiense</name>
    <dbReference type="NCBI Taxonomy" id="53360"/>
    <lineage>
        <taxon>Bacteria</taxon>
        <taxon>Bacillati</taxon>
        <taxon>Actinomycetota</taxon>
        <taxon>Actinomycetes</taxon>
        <taxon>Micromonosporales</taxon>
        <taxon>Micromonosporaceae</taxon>
        <taxon>Dactylosporangium</taxon>
    </lineage>
</organism>
<protein>
    <submittedName>
        <fullName evidence="1">Uncharacterized protein</fullName>
    </submittedName>
</protein>
<dbReference type="RefSeq" id="WP_271190029.1">
    <property type="nucleotide sequence ID" value="NZ_BSFP01000081.1"/>
</dbReference>
<evidence type="ECO:0000313" key="1">
    <source>
        <dbReference type="EMBL" id="GLL06922.1"/>
    </source>
</evidence>
<gene>
    <name evidence="1" type="ORF">GCM10017581_086720</name>
</gene>